<dbReference type="HOGENOM" id="CLU_1520668_0_0_1"/>
<gene>
    <name evidence="2" type="ORF">GUITHDRAFT_154065</name>
</gene>
<sequence length="177" mass="19295">MGDPFQLLNVATRNIYCGCLPACPSAPLTCSSSRRPARPRMHDPVHRRLTSERKHESLRVKGGGWGLGVPTMSLRYKRACDFRLETLRVRSGYYGNDTSVFAQVQQVNNQTVVNTSMIGVLLLYPSLPSSLFVYLPLPLPLSASASASASLRFLSLLAPLAPRSLLSQVLAPALADL</sequence>
<dbReference type="EMBL" id="JH993029">
    <property type="protein sequence ID" value="EKX40723.1"/>
    <property type="molecule type" value="Genomic_DNA"/>
</dbReference>
<reference evidence="3" key="3">
    <citation type="submission" date="2015-06" db="UniProtKB">
        <authorList>
            <consortium name="EnsemblProtists"/>
        </authorList>
    </citation>
    <scope>IDENTIFICATION</scope>
</reference>
<evidence type="ECO:0000313" key="2">
    <source>
        <dbReference type="EMBL" id="EKX40723.1"/>
    </source>
</evidence>
<proteinExistence type="predicted"/>
<dbReference type="Proteomes" id="UP000011087">
    <property type="component" value="Unassembled WGS sequence"/>
</dbReference>
<reference evidence="4" key="2">
    <citation type="submission" date="2012-11" db="EMBL/GenBank/DDBJ databases">
        <authorList>
            <person name="Kuo A."/>
            <person name="Curtis B.A."/>
            <person name="Tanifuji G."/>
            <person name="Burki F."/>
            <person name="Gruber A."/>
            <person name="Irimia M."/>
            <person name="Maruyama S."/>
            <person name="Arias M.C."/>
            <person name="Ball S.G."/>
            <person name="Gile G.H."/>
            <person name="Hirakawa Y."/>
            <person name="Hopkins J.F."/>
            <person name="Rensing S.A."/>
            <person name="Schmutz J."/>
            <person name="Symeonidi A."/>
            <person name="Elias M."/>
            <person name="Eveleigh R.J."/>
            <person name="Herman E.K."/>
            <person name="Klute M.J."/>
            <person name="Nakayama T."/>
            <person name="Obornik M."/>
            <person name="Reyes-Prieto A."/>
            <person name="Armbrust E.V."/>
            <person name="Aves S.J."/>
            <person name="Beiko R.G."/>
            <person name="Coutinho P."/>
            <person name="Dacks J.B."/>
            <person name="Durnford D.G."/>
            <person name="Fast N.M."/>
            <person name="Green B.R."/>
            <person name="Grisdale C."/>
            <person name="Hempe F."/>
            <person name="Henrissat B."/>
            <person name="Hoppner M.P."/>
            <person name="Ishida K.-I."/>
            <person name="Kim E."/>
            <person name="Koreny L."/>
            <person name="Kroth P.G."/>
            <person name="Liu Y."/>
            <person name="Malik S.-B."/>
            <person name="Maier U.G."/>
            <person name="McRose D."/>
            <person name="Mock T."/>
            <person name="Neilson J.A."/>
            <person name="Onodera N.T."/>
            <person name="Poole A.M."/>
            <person name="Pritham E.J."/>
            <person name="Richards T.A."/>
            <person name="Rocap G."/>
            <person name="Roy S.W."/>
            <person name="Sarai C."/>
            <person name="Schaack S."/>
            <person name="Shirato S."/>
            <person name="Slamovits C.H."/>
            <person name="Spencer D.F."/>
            <person name="Suzuki S."/>
            <person name="Worden A.Z."/>
            <person name="Zauner S."/>
            <person name="Barry K."/>
            <person name="Bell C."/>
            <person name="Bharti A.K."/>
            <person name="Crow J.A."/>
            <person name="Grimwood J."/>
            <person name="Kramer R."/>
            <person name="Lindquist E."/>
            <person name="Lucas S."/>
            <person name="Salamov A."/>
            <person name="McFadden G.I."/>
            <person name="Lane C.E."/>
            <person name="Keeling P.J."/>
            <person name="Gray M.W."/>
            <person name="Grigoriev I.V."/>
            <person name="Archibald J.M."/>
        </authorList>
    </citation>
    <scope>NUCLEOTIDE SEQUENCE</scope>
    <source>
        <strain evidence="4">CCMP2712</strain>
    </source>
</reference>
<feature type="region of interest" description="Disordered" evidence="1">
    <location>
        <begin position="31"/>
        <end position="54"/>
    </location>
</feature>
<keyword evidence="4" id="KW-1185">Reference proteome</keyword>
<dbReference type="GeneID" id="17297372"/>
<evidence type="ECO:0000313" key="3">
    <source>
        <dbReference type="EnsemblProtists" id="EKX40723"/>
    </source>
</evidence>
<protein>
    <submittedName>
        <fullName evidence="2 3">Uncharacterized protein</fullName>
    </submittedName>
</protein>
<dbReference type="KEGG" id="gtt:GUITHDRAFT_154065"/>
<reference evidence="2 4" key="1">
    <citation type="journal article" date="2012" name="Nature">
        <title>Algal genomes reveal evolutionary mosaicism and the fate of nucleomorphs.</title>
        <authorList>
            <consortium name="DOE Joint Genome Institute"/>
            <person name="Curtis B.A."/>
            <person name="Tanifuji G."/>
            <person name="Burki F."/>
            <person name="Gruber A."/>
            <person name="Irimia M."/>
            <person name="Maruyama S."/>
            <person name="Arias M.C."/>
            <person name="Ball S.G."/>
            <person name="Gile G.H."/>
            <person name="Hirakawa Y."/>
            <person name="Hopkins J.F."/>
            <person name="Kuo A."/>
            <person name="Rensing S.A."/>
            <person name="Schmutz J."/>
            <person name="Symeonidi A."/>
            <person name="Elias M."/>
            <person name="Eveleigh R.J."/>
            <person name="Herman E.K."/>
            <person name="Klute M.J."/>
            <person name="Nakayama T."/>
            <person name="Obornik M."/>
            <person name="Reyes-Prieto A."/>
            <person name="Armbrust E.V."/>
            <person name="Aves S.J."/>
            <person name="Beiko R.G."/>
            <person name="Coutinho P."/>
            <person name="Dacks J.B."/>
            <person name="Durnford D.G."/>
            <person name="Fast N.M."/>
            <person name="Green B.R."/>
            <person name="Grisdale C.J."/>
            <person name="Hempel F."/>
            <person name="Henrissat B."/>
            <person name="Hoppner M.P."/>
            <person name="Ishida K."/>
            <person name="Kim E."/>
            <person name="Koreny L."/>
            <person name="Kroth P.G."/>
            <person name="Liu Y."/>
            <person name="Malik S.B."/>
            <person name="Maier U.G."/>
            <person name="McRose D."/>
            <person name="Mock T."/>
            <person name="Neilson J.A."/>
            <person name="Onodera N.T."/>
            <person name="Poole A.M."/>
            <person name="Pritham E.J."/>
            <person name="Richards T.A."/>
            <person name="Rocap G."/>
            <person name="Roy S.W."/>
            <person name="Sarai C."/>
            <person name="Schaack S."/>
            <person name="Shirato S."/>
            <person name="Slamovits C.H."/>
            <person name="Spencer D.F."/>
            <person name="Suzuki S."/>
            <person name="Worden A.Z."/>
            <person name="Zauner S."/>
            <person name="Barry K."/>
            <person name="Bell C."/>
            <person name="Bharti A.K."/>
            <person name="Crow J.A."/>
            <person name="Grimwood J."/>
            <person name="Kramer R."/>
            <person name="Lindquist E."/>
            <person name="Lucas S."/>
            <person name="Salamov A."/>
            <person name="McFadden G.I."/>
            <person name="Lane C.E."/>
            <person name="Keeling P.J."/>
            <person name="Gray M.W."/>
            <person name="Grigoriev I.V."/>
            <person name="Archibald J.M."/>
        </authorList>
    </citation>
    <scope>NUCLEOTIDE SEQUENCE</scope>
    <source>
        <strain evidence="2 4">CCMP2712</strain>
    </source>
</reference>
<accession>L1IWS3</accession>
<dbReference type="EnsemblProtists" id="EKX40723">
    <property type="protein sequence ID" value="EKX40723"/>
    <property type="gene ID" value="GUITHDRAFT_154065"/>
</dbReference>
<dbReference type="PaxDb" id="55529-EKX40723"/>
<feature type="compositionally biased region" description="Basic and acidic residues" evidence="1">
    <location>
        <begin position="40"/>
        <end position="54"/>
    </location>
</feature>
<dbReference type="AlphaFoldDB" id="L1IWS3"/>
<name>L1IWS3_GUITC</name>
<organism evidence="2">
    <name type="scientific">Guillardia theta (strain CCMP2712)</name>
    <name type="common">Cryptophyte</name>
    <dbReference type="NCBI Taxonomy" id="905079"/>
    <lineage>
        <taxon>Eukaryota</taxon>
        <taxon>Cryptophyceae</taxon>
        <taxon>Pyrenomonadales</taxon>
        <taxon>Geminigeraceae</taxon>
        <taxon>Guillardia</taxon>
    </lineage>
</organism>
<dbReference type="RefSeq" id="XP_005827703.1">
    <property type="nucleotide sequence ID" value="XM_005827646.1"/>
</dbReference>
<evidence type="ECO:0000313" key="4">
    <source>
        <dbReference type="Proteomes" id="UP000011087"/>
    </source>
</evidence>
<evidence type="ECO:0000256" key="1">
    <source>
        <dbReference type="SAM" id="MobiDB-lite"/>
    </source>
</evidence>